<organism evidence="2 3">
    <name type="scientific">Endocarpon pusillum</name>
    <dbReference type="NCBI Taxonomy" id="364733"/>
    <lineage>
        <taxon>Eukaryota</taxon>
        <taxon>Fungi</taxon>
        <taxon>Dikarya</taxon>
        <taxon>Ascomycota</taxon>
        <taxon>Pezizomycotina</taxon>
        <taxon>Eurotiomycetes</taxon>
        <taxon>Chaetothyriomycetidae</taxon>
        <taxon>Verrucariales</taxon>
        <taxon>Verrucariaceae</taxon>
        <taxon>Endocarpon</taxon>
    </lineage>
</organism>
<gene>
    <name evidence="2" type="ORF">GJ744_008087</name>
</gene>
<keyword evidence="3" id="KW-1185">Reference proteome</keyword>
<evidence type="ECO:0000313" key="3">
    <source>
        <dbReference type="Proteomes" id="UP000606974"/>
    </source>
</evidence>
<evidence type="ECO:0000313" key="2">
    <source>
        <dbReference type="EMBL" id="KAF7509364.1"/>
    </source>
</evidence>
<feature type="compositionally biased region" description="Polar residues" evidence="1">
    <location>
        <begin position="57"/>
        <end position="81"/>
    </location>
</feature>
<evidence type="ECO:0000256" key="1">
    <source>
        <dbReference type="SAM" id="MobiDB-lite"/>
    </source>
</evidence>
<protein>
    <submittedName>
        <fullName evidence="2">Uncharacterized protein</fullName>
    </submittedName>
</protein>
<proteinExistence type="predicted"/>
<accession>A0A8H7E3N6</accession>
<comment type="caution">
    <text evidence="2">The sequence shown here is derived from an EMBL/GenBank/DDBJ whole genome shotgun (WGS) entry which is preliminary data.</text>
</comment>
<name>A0A8H7E3N6_9EURO</name>
<dbReference type="Proteomes" id="UP000606974">
    <property type="component" value="Unassembled WGS sequence"/>
</dbReference>
<sequence length="99" mass="11143">MHKEISAASAEALKIPRNICSNVWGHGSWTDSSSSQELPWQQNKCCKEIITNHRYSSMKQPQQLASTTVKNAPASSQYTSPSEKHRRCAKKNVSDPNHY</sequence>
<dbReference type="AlphaFoldDB" id="A0A8H7E3N6"/>
<feature type="region of interest" description="Disordered" evidence="1">
    <location>
        <begin position="57"/>
        <end position="99"/>
    </location>
</feature>
<dbReference type="EMBL" id="JAACFV010000042">
    <property type="protein sequence ID" value="KAF7509364.1"/>
    <property type="molecule type" value="Genomic_DNA"/>
</dbReference>
<reference evidence="2" key="1">
    <citation type="submission" date="2020-02" db="EMBL/GenBank/DDBJ databases">
        <authorList>
            <person name="Palmer J.M."/>
        </authorList>
    </citation>
    <scope>NUCLEOTIDE SEQUENCE</scope>
    <source>
        <strain evidence="2">EPUS1.4</strain>
        <tissue evidence="2">Thallus</tissue>
    </source>
</reference>